<name>A0A6G1QSC6_CHAAH</name>
<evidence type="ECO:0000313" key="2">
    <source>
        <dbReference type="Proteomes" id="UP000503349"/>
    </source>
</evidence>
<accession>A0A6G1QSC6</accession>
<dbReference type="AlphaFoldDB" id="A0A6G1QSC6"/>
<dbReference type="Proteomes" id="UP000503349">
    <property type="component" value="Chromosome 21"/>
</dbReference>
<sequence>MRTSFYLNNFDAQKKLLGYLQINCVYYQSNKIYQRGFGGELKLIPAAIEREADVQSFAVSFLW</sequence>
<reference evidence="2" key="2">
    <citation type="submission" date="2019-02" db="EMBL/GenBank/DDBJ databases">
        <title>Opniocepnalus argus Var Kimnra genome.</title>
        <authorList>
            <person name="Zhou C."/>
            <person name="Xiao S."/>
        </authorList>
    </citation>
    <scope>NUCLEOTIDE SEQUENCE [LARGE SCALE GENOMIC DNA]</scope>
</reference>
<organism evidence="1 2">
    <name type="scientific">Channa argus</name>
    <name type="common">Northern snakehead</name>
    <name type="synonym">Ophicephalus argus</name>
    <dbReference type="NCBI Taxonomy" id="215402"/>
    <lineage>
        <taxon>Eukaryota</taxon>
        <taxon>Metazoa</taxon>
        <taxon>Chordata</taxon>
        <taxon>Craniata</taxon>
        <taxon>Vertebrata</taxon>
        <taxon>Euteleostomi</taxon>
        <taxon>Actinopterygii</taxon>
        <taxon>Neopterygii</taxon>
        <taxon>Teleostei</taxon>
        <taxon>Neoteleostei</taxon>
        <taxon>Acanthomorphata</taxon>
        <taxon>Anabantaria</taxon>
        <taxon>Anabantiformes</taxon>
        <taxon>Channoidei</taxon>
        <taxon>Channidae</taxon>
        <taxon>Channa</taxon>
    </lineage>
</organism>
<dbReference type="EMBL" id="CM015732">
    <property type="protein sequence ID" value="KAF3705394.1"/>
    <property type="molecule type" value="Genomic_DNA"/>
</dbReference>
<protein>
    <submittedName>
        <fullName evidence="1">Uncharacterized protein</fullName>
    </submittedName>
</protein>
<gene>
    <name evidence="1" type="ORF">EXN66_Car021085</name>
</gene>
<reference evidence="1 2" key="1">
    <citation type="submission" date="2019-02" db="EMBL/GenBank/DDBJ databases">
        <title>Opniocepnalus argus genome.</title>
        <authorList>
            <person name="Zhou C."/>
            <person name="Xiao S."/>
        </authorList>
    </citation>
    <scope>NUCLEOTIDE SEQUENCE [LARGE SCALE GENOMIC DNA]</scope>
    <source>
        <strain evidence="1">OARG1902GOOAL</strain>
        <tissue evidence="1">Muscle</tissue>
    </source>
</reference>
<evidence type="ECO:0000313" key="1">
    <source>
        <dbReference type="EMBL" id="KAF3705394.1"/>
    </source>
</evidence>
<proteinExistence type="predicted"/>
<keyword evidence="2" id="KW-1185">Reference proteome</keyword>